<dbReference type="Proteomes" id="UP000193920">
    <property type="component" value="Unassembled WGS sequence"/>
</dbReference>
<dbReference type="PANTHER" id="PTHR40050:SF1">
    <property type="entry name" value="INNER SPORE COAT PROTEIN H"/>
    <property type="match status" value="1"/>
</dbReference>
<organism evidence="1 2">
    <name type="scientific">Neocallimastix californiae</name>
    <dbReference type="NCBI Taxonomy" id="1754190"/>
    <lineage>
        <taxon>Eukaryota</taxon>
        <taxon>Fungi</taxon>
        <taxon>Fungi incertae sedis</taxon>
        <taxon>Chytridiomycota</taxon>
        <taxon>Chytridiomycota incertae sedis</taxon>
        <taxon>Neocallimastigomycetes</taxon>
        <taxon>Neocallimastigales</taxon>
        <taxon>Neocallimastigaceae</taxon>
        <taxon>Neocallimastix</taxon>
    </lineage>
</organism>
<protein>
    <submittedName>
        <fullName evidence="1">Coth-domain-containing protein</fullName>
    </submittedName>
</protein>
<evidence type="ECO:0000313" key="1">
    <source>
        <dbReference type="EMBL" id="ORY76728.1"/>
    </source>
</evidence>
<dbReference type="EMBL" id="MCOG01000021">
    <property type="protein sequence ID" value="ORY76728.1"/>
    <property type="molecule type" value="Genomic_DNA"/>
</dbReference>
<comment type="caution">
    <text evidence="1">The sequence shown here is derived from an EMBL/GenBank/DDBJ whole genome shotgun (WGS) entry which is preliminary data.</text>
</comment>
<dbReference type="OrthoDB" id="10267127at2759"/>
<evidence type="ECO:0000313" key="2">
    <source>
        <dbReference type="Proteomes" id="UP000193920"/>
    </source>
</evidence>
<keyword evidence="2" id="KW-1185">Reference proteome</keyword>
<sequence length="619" mass="70716">MKLKFNRIANILLASGIVYAINVNYNVIAFPKEYNGSSVGLVLDGKVIPMNSQFEGSKWNVQAPMPTKSFHFSILNSNNTIIEEESLNREFPEKKDSTDNYIFGKLNNNIKNEDIAKVPRAYPALSNEIEFSKLYQEGQVKVINIVADPSVISNLHNDAKLAKVGSNSDTTVSMYIIGDDSVKHFTNVTLSFSGMGSRGYAKRPYKIKLSDGDNDSKDNKSVNGRKQFKLRNLVFDCTYVKQKIATDVGHAIGLILPQVGFARLYMNGEPYGLYELTDNPKKNWIKKIIHEDNLPKTLKVGSYYKGVSYADEIFVPASLNVESDEKWYNTLYECENEVEGQAEYTDLKKFINWIDTINANTPVEEIRSKFEVELFLKYMVIEYLIGHWDGYWIGGNNFYVYSNPVTNRYLFISFDFDITLGKWDDCPPETPYTKWKKEDNNITPALVKKILYHPELQKLFEEYLKTTVQKTFNIKALGPRLDYLKDFLYDDIAWDKTIPERAVSSKKEQSFSLEESLKAYETGACEADYGVKEWIDLRSRYVAKQFNITIPDKLDFRYGAIGNKIVKAKDTEQNLLNTNATVISKDAVANLNNEQVSSATTITNSTYFILLMLIIAFIF</sequence>
<proteinExistence type="predicted"/>
<gene>
    <name evidence="1" type="ORF">LY90DRAFT_665454</name>
</gene>
<accession>A0A1Y2EYQ3</accession>
<dbReference type="STRING" id="1754190.A0A1Y2EYQ3"/>
<reference evidence="1 2" key="1">
    <citation type="submission" date="2016-08" db="EMBL/GenBank/DDBJ databases">
        <title>A Parts List for Fungal Cellulosomes Revealed by Comparative Genomics.</title>
        <authorList>
            <consortium name="DOE Joint Genome Institute"/>
            <person name="Haitjema C.H."/>
            <person name="Gilmore S.P."/>
            <person name="Henske J.K."/>
            <person name="Solomon K.V."/>
            <person name="De Groot R."/>
            <person name="Kuo A."/>
            <person name="Mondo S.J."/>
            <person name="Salamov A.A."/>
            <person name="Labutti K."/>
            <person name="Zhao Z."/>
            <person name="Chiniquy J."/>
            <person name="Barry K."/>
            <person name="Brewer H.M."/>
            <person name="Purvine S.O."/>
            <person name="Wright A.T."/>
            <person name="Boxma B."/>
            <person name="Van Alen T."/>
            <person name="Hackstein J.H."/>
            <person name="Baker S.E."/>
            <person name="Grigoriev I.V."/>
            <person name="O'Malley M.A."/>
        </authorList>
    </citation>
    <scope>NUCLEOTIDE SEQUENCE [LARGE SCALE GENOMIC DNA]</scope>
    <source>
        <strain evidence="1 2">G1</strain>
    </source>
</reference>
<dbReference type="PANTHER" id="PTHR40050">
    <property type="entry name" value="INNER SPORE COAT PROTEIN H"/>
    <property type="match status" value="1"/>
</dbReference>
<name>A0A1Y2EYQ3_9FUNG</name>
<dbReference type="InterPro" id="IPR014867">
    <property type="entry name" value="Spore_coat_CotH_CotH2/3/7"/>
</dbReference>
<dbReference type="AlphaFoldDB" id="A0A1Y2EYQ3"/>
<dbReference type="Pfam" id="PF08757">
    <property type="entry name" value="CotH"/>
    <property type="match status" value="1"/>
</dbReference>